<evidence type="ECO:0000313" key="3">
    <source>
        <dbReference type="EMBL" id="AIO01409.1"/>
    </source>
</evidence>
<reference evidence="3 4" key="1">
    <citation type="journal article" date="2015" name="Sci. Rep.">
        <title>The genome of Leishmania panamensis: insights into genomics of the L. (Viannia) subgenus.</title>
        <authorList>
            <person name="Llanes A."/>
            <person name="Restrepo C.M."/>
            <person name="Vecchio G.D."/>
            <person name="Anguizola F.J."/>
            <person name="Lleonart R."/>
        </authorList>
    </citation>
    <scope>NUCLEOTIDE SEQUENCE [LARGE SCALE GENOMIC DNA]</scope>
    <source>
        <strain evidence="3 4">MHOM/PA/94/PSC-1</strain>
    </source>
</reference>
<keyword evidence="1" id="KW-0175">Coiled coil</keyword>
<accession>A0A088RZG5</accession>
<feature type="coiled-coil region" evidence="1">
    <location>
        <begin position="75"/>
        <end position="147"/>
    </location>
</feature>
<feature type="compositionally biased region" description="Gly residues" evidence="2">
    <location>
        <begin position="1"/>
        <end position="11"/>
    </location>
</feature>
<feature type="region of interest" description="Disordered" evidence="2">
    <location>
        <begin position="1"/>
        <end position="68"/>
    </location>
</feature>
<dbReference type="RefSeq" id="XP_010702209.1">
    <property type="nucleotide sequence ID" value="XM_010703907.1"/>
</dbReference>
<evidence type="ECO:0000256" key="2">
    <source>
        <dbReference type="SAM" id="MobiDB-lite"/>
    </source>
</evidence>
<gene>
    <name evidence="3" type="ORF">LPMP_331170</name>
</gene>
<dbReference type="GeneID" id="22578270"/>
<keyword evidence="4" id="KW-1185">Reference proteome</keyword>
<evidence type="ECO:0000256" key="1">
    <source>
        <dbReference type="SAM" id="Coils"/>
    </source>
</evidence>
<sequence>MSRGMESGGPSGNSFASARTSNSNLSQDHSTVTLGSASPVLRTVSSPTPAATPASPPPEADNLEGQSKDFLIQRVRALERQLKIRNSDCARLLEERKQLLPLKEKCESQREMIVALRDQLNLAKVQCESANDAMEEMKRRQRNKEHRERVAYAERALYGANAPPGSTTGNTSRPATSSSANATPASAPRSNNMRRAPGGTVVNTTSGPQIIYDSSDISSVGFTKNAKLPYDFLGGPGVQLQYLSPYHGNSCSGAGEEPEGGCDASDDAQVRRTMATAAEAIEMDAKHTEKEDEEYQALVARLKALRDGDK</sequence>
<dbReference type="AlphaFoldDB" id="A0A088RZG5"/>
<dbReference type="VEuPathDB" id="TriTrypDB:LPAL13_330016800"/>
<dbReference type="VEuPathDB" id="TriTrypDB:LPMP_331170"/>
<protein>
    <submittedName>
        <fullName evidence="3">Uncharacterized protein</fullName>
    </submittedName>
</protein>
<feature type="compositionally biased region" description="Polar residues" evidence="2">
    <location>
        <begin position="12"/>
        <end position="36"/>
    </location>
</feature>
<organism evidence="3 4">
    <name type="scientific">Leishmania panamensis</name>
    <dbReference type="NCBI Taxonomy" id="5679"/>
    <lineage>
        <taxon>Eukaryota</taxon>
        <taxon>Discoba</taxon>
        <taxon>Euglenozoa</taxon>
        <taxon>Kinetoplastea</taxon>
        <taxon>Metakinetoplastina</taxon>
        <taxon>Trypanosomatida</taxon>
        <taxon>Trypanosomatidae</taxon>
        <taxon>Leishmaniinae</taxon>
        <taxon>Leishmania</taxon>
        <taxon>Leishmania guyanensis species complex</taxon>
    </lineage>
</organism>
<feature type="compositionally biased region" description="Low complexity" evidence="2">
    <location>
        <begin position="170"/>
        <end position="191"/>
    </location>
</feature>
<dbReference type="Proteomes" id="UP000063063">
    <property type="component" value="Chromosome 33"/>
</dbReference>
<dbReference type="eggNOG" id="ENOG502SAFX">
    <property type="taxonomic scope" value="Eukaryota"/>
</dbReference>
<dbReference type="OrthoDB" id="267570at2759"/>
<name>A0A088RZG5_LEIPA</name>
<dbReference type="EMBL" id="CP009402">
    <property type="protein sequence ID" value="AIO01409.1"/>
    <property type="molecule type" value="Genomic_DNA"/>
</dbReference>
<proteinExistence type="predicted"/>
<dbReference type="KEGG" id="lpan:LPMP_331170"/>
<evidence type="ECO:0000313" key="4">
    <source>
        <dbReference type="Proteomes" id="UP000063063"/>
    </source>
</evidence>
<feature type="region of interest" description="Disordered" evidence="2">
    <location>
        <begin position="155"/>
        <end position="209"/>
    </location>
</feature>